<evidence type="ECO:0000259" key="6">
    <source>
        <dbReference type="Pfam" id="PF22740"/>
    </source>
</evidence>
<protein>
    <submittedName>
        <fullName evidence="7">RNase adapter RapZ</fullName>
    </submittedName>
</protein>
<feature type="binding site" evidence="4">
    <location>
        <begin position="59"/>
        <end position="62"/>
    </location>
    <ligand>
        <name>GTP</name>
        <dbReference type="ChEBI" id="CHEBI:37565"/>
    </ligand>
</feature>
<dbReference type="GO" id="GO:0005524">
    <property type="term" value="F:ATP binding"/>
    <property type="evidence" value="ECO:0007669"/>
    <property type="project" value="UniProtKB-UniRule"/>
</dbReference>
<keyword evidence="2 4" id="KW-0067">ATP-binding</keyword>
<dbReference type="Pfam" id="PF22740">
    <property type="entry name" value="PapZ_C"/>
    <property type="match status" value="1"/>
</dbReference>
<gene>
    <name evidence="7" type="primary">rapZ</name>
    <name evidence="7" type="ORF">IAA66_09225</name>
</gene>
<keyword evidence="3 4" id="KW-0342">GTP-binding</keyword>
<comment type="caution">
    <text evidence="7">The sequence shown here is derived from an EMBL/GenBank/DDBJ whole genome shotgun (WGS) entry which is preliminary data.</text>
</comment>
<reference evidence="7" key="1">
    <citation type="submission" date="2020-10" db="EMBL/GenBank/DDBJ databases">
        <authorList>
            <person name="Gilroy R."/>
        </authorList>
    </citation>
    <scope>NUCLEOTIDE SEQUENCE</scope>
    <source>
        <strain evidence="7">ChiHile30-977</strain>
    </source>
</reference>
<dbReference type="InterPro" id="IPR053931">
    <property type="entry name" value="RapZ_C"/>
</dbReference>
<evidence type="ECO:0000259" key="5">
    <source>
        <dbReference type="Pfam" id="PF03668"/>
    </source>
</evidence>
<dbReference type="Proteomes" id="UP000886819">
    <property type="component" value="Unassembled WGS sequence"/>
</dbReference>
<dbReference type="AlphaFoldDB" id="A0A9D0YXM0"/>
<reference evidence="7" key="2">
    <citation type="journal article" date="2021" name="PeerJ">
        <title>Extensive microbial diversity within the chicken gut microbiome revealed by metagenomics and culture.</title>
        <authorList>
            <person name="Gilroy R."/>
            <person name="Ravi A."/>
            <person name="Getino M."/>
            <person name="Pursley I."/>
            <person name="Horton D.L."/>
            <person name="Alikhan N.F."/>
            <person name="Baker D."/>
            <person name="Gharbi K."/>
            <person name="Hall N."/>
            <person name="Watson M."/>
            <person name="Adriaenssens E.M."/>
            <person name="Foster-Nyarko E."/>
            <person name="Jarju S."/>
            <person name="Secka A."/>
            <person name="Antonio M."/>
            <person name="Oren A."/>
            <person name="Chaudhuri R.R."/>
            <person name="La Ragione R."/>
            <person name="Hildebrand F."/>
            <person name="Pallen M.J."/>
        </authorList>
    </citation>
    <scope>NUCLEOTIDE SEQUENCE</scope>
    <source>
        <strain evidence="7">ChiHile30-977</strain>
    </source>
</reference>
<dbReference type="NCBIfam" id="NF003828">
    <property type="entry name" value="PRK05416.1"/>
    <property type="match status" value="1"/>
</dbReference>
<dbReference type="Gene3D" id="3.40.50.300">
    <property type="entry name" value="P-loop containing nucleotide triphosphate hydrolases"/>
    <property type="match status" value="1"/>
</dbReference>
<name>A0A9D0YXM0_9FIRM</name>
<organism evidence="7 8">
    <name type="scientific">Candidatus Avichristensenella intestinipullorum</name>
    <dbReference type="NCBI Taxonomy" id="2840693"/>
    <lineage>
        <taxon>Bacteria</taxon>
        <taxon>Bacillati</taxon>
        <taxon>Bacillota</taxon>
        <taxon>Clostridia</taxon>
        <taxon>Candidatus Avichristensenella</taxon>
    </lineage>
</organism>
<feature type="domain" description="RapZ C-terminal" evidence="6">
    <location>
        <begin position="169"/>
        <end position="286"/>
    </location>
</feature>
<dbReference type="HAMAP" id="MF_00636">
    <property type="entry name" value="RapZ_like"/>
    <property type="match status" value="1"/>
</dbReference>
<feature type="domain" description="RapZ-like N-terminal" evidence="5">
    <location>
        <begin position="1"/>
        <end position="157"/>
    </location>
</feature>
<dbReference type="InterPro" id="IPR027417">
    <property type="entry name" value="P-loop_NTPase"/>
</dbReference>
<evidence type="ECO:0000256" key="2">
    <source>
        <dbReference type="ARBA" id="ARBA00022840"/>
    </source>
</evidence>
<dbReference type="InterPro" id="IPR053930">
    <property type="entry name" value="RapZ-like_N"/>
</dbReference>
<dbReference type="SUPFAM" id="SSF52540">
    <property type="entry name" value="P-loop containing nucleoside triphosphate hydrolases"/>
    <property type="match status" value="1"/>
</dbReference>
<dbReference type="PANTHER" id="PTHR30448:SF0">
    <property type="entry name" value="RNASE ADAPTER PROTEIN RAPZ"/>
    <property type="match status" value="1"/>
</dbReference>
<proteinExistence type="inferred from homology"/>
<sequence length="295" mass="33339">MRFILLTGLSGAGKTTSLRYLEDMGCPYVDNLPPAMILRFMELWTQSSPGTRTIVMAVDIRSGDLFDAHALWNLVSATRSTGTDVRVLFLEADDETLLNRFKETRREHPLYAAEGDLMRSIARERERLQPLRETADMILDTSGLSPRMLREQLQAALFDGDAGSQRIGVELVSFGFKRGLVRDADLIWDVRFLPNPFYRDDIRLQTGLQSGVRDYVLGAPVTQDFLERTEQLLLFLLPHYEREGKRRLIIGIGCTGGAHRSVAIAEALGERLRGAGHAANVRHRDLALEQETWRQ</sequence>
<dbReference type="GO" id="GO:0005525">
    <property type="term" value="F:GTP binding"/>
    <property type="evidence" value="ECO:0007669"/>
    <property type="project" value="UniProtKB-UniRule"/>
</dbReference>
<dbReference type="EMBL" id="DVFI01000123">
    <property type="protein sequence ID" value="HIQ63745.1"/>
    <property type="molecule type" value="Genomic_DNA"/>
</dbReference>
<accession>A0A9D0YXM0</accession>
<evidence type="ECO:0000313" key="7">
    <source>
        <dbReference type="EMBL" id="HIQ63745.1"/>
    </source>
</evidence>
<keyword evidence="1 4" id="KW-0547">Nucleotide-binding</keyword>
<dbReference type="InterPro" id="IPR005337">
    <property type="entry name" value="RapZ-like"/>
</dbReference>
<dbReference type="PIRSF" id="PIRSF005052">
    <property type="entry name" value="P-loopkin"/>
    <property type="match status" value="1"/>
</dbReference>
<dbReference type="Pfam" id="PF03668">
    <property type="entry name" value="RapZ-like_N"/>
    <property type="match status" value="1"/>
</dbReference>
<evidence type="ECO:0000256" key="3">
    <source>
        <dbReference type="ARBA" id="ARBA00023134"/>
    </source>
</evidence>
<dbReference type="PANTHER" id="PTHR30448">
    <property type="entry name" value="RNASE ADAPTER PROTEIN RAPZ"/>
    <property type="match status" value="1"/>
</dbReference>
<evidence type="ECO:0000313" key="8">
    <source>
        <dbReference type="Proteomes" id="UP000886819"/>
    </source>
</evidence>
<evidence type="ECO:0000256" key="4">
    <source>
        <dbReference type="HAMAP-Rule" id="MF_00636"/>
    </source>
</evidence>
<feature type="binding site" evidence="4">
    <location>
        <begin position="8"/>
        <end position="15"/>
    </location>
    <ligand>
        <name>ATP</name>
        <dbReference type="ChEBI" id="CHEBI:30616"/>
    </ligand>
</feature>
<evidence type="ECO:0000256" key="1">
    <source>
        <dbReference type="ARBA" id="ARBA00022741"/>
    </source>
</evidence>